<proteinExistence type="predicted"/>
<evidence type="ECO:0000256" key="3">
    <source>
        <dbReference type="SAM" id="MobiDB-lite"/>
    </source>
</evidence>
<dbReference type="InterPro" id="IPR011008">
    <property type="entry name" value="Dimeric_a/b-barrel"/>
</dbReference>
<protein>
    <recommendedName>
        <fullName evidence="6">ABM domain-containing protein</fullName>
    </recommendedName>
</protein>
<dbReference type="SUPFAM" id="SSF54909">
    <property type="entry name" value="Dimeric alpha+beta barrel"/>
    <property type="match status" value="1"/>
</dbReference>
<dbReference type="EMBL" id="BAAAQY010000012">
    <property type="protein sequence ID" value="GAA2246796.1"/>
    <property type="molecule type" value="Genomic_DNA"/>
</dbReference>
<dbReference type="Pfam" id="PF05977">
    <property type="entry name" value="MFS_3"/>
    <property type="match status" value="1"/>
</dbReference>
<evidence type="ECO:0000256" key="2">
    <source>
        <dbReference type="ARBA" id="ARBA00022475"/>
    </source>
</evidence>
<gene>
    <name evidence="4" type="ORF">GCM10009851_35330</name>
</gene>
<reference evidence="4 5" key="1">
    <citation type="journal article" date="2019" name="Int. J. Syst. Evol. Microbiol.">
        <title>The Global Catalogue of Microorganisms (GCM) 10K type strain sequencing project: providing services to taxonomists for standard genome sequencing and annotation.</title>
        <authorList>
            <consortium name="The Broad Institute Genomics Platform"/>
            <consortium name="The Broad Institute Genome Sequencing Center for Infectious Disease"/>
            <person name="Wu L."/>
            <person name="Ma J."/>
        </authorList>
    </citation>
    <scope>NUCLEOTIDE SEQUENCE [LARGE SCALE GENOMIC DNA]</scope>
    <source>
        <strain evidence="4 5">JCM 16117</strain>
    </source>
</reference>
<comment type="caution">
    <text evidence="4">The sequence shown here is derived from an EMBL/GenBank/DDBJ whole genome shotgun (WGS) entry which is preliminary data.</text>
</comment>
<organism evidence="4 5">
    <name type="scientific">Herbiconiux moechotypicola</name>
    <dbReference type="NCBI Taxonomy" id="637393"/>
    <lineage>
        <taxon>Bacteria</taxon>
        <taxon>Bacillati</taxon>
        <taxon>Actinomycetota</taxon>
        <taxon>Actinomycetes</taxon>
        <taxon>Micrococcales</taxon>
        <taxon>Microbacteriaceae</taxon>
        <taxon>Herbiconiux</taxon>
    </lineage>
</organism>
<dbReference type="Proteomes" id="UP001500929">
    <property type="component" value="Unassembled WGS sequence"/>
</dbReference>
<evidence type="ECO:0000313" key="4">
    <source>
        <dbReference type="EMBL" id="GAA2246796.1"/>
    </source>
</evidence>
<evidence type="ECO:0008006" key="6">
    <source>
        <dbReference type="Google" id="ProtNLM"/>
    </source>
</evidence>
<keyword evidence="5" id="KW-1185">Reference proteome</keyword>
<evidence type="ECO:0000256" key="1">
    <source>
        <dbReference type="ARBA" id="ARBA00022448"/>
    </source>
</evidence>
<name>A0ABN3E366_9MICO</name>
<feature type="region of interest" description="Disordered" evidence="3">
    <location>
        <begin position="1"/>
        <end position="24"/>
    </location>
</feature>
<sequence>MAEKRRETVPLPLAEAHDGPSVDAAGSTQVLVRYRVAPGNRAEFVERMRLVEHSRRRTGARSWGLYLDRESPGDYVELFAVGSWQEHLQQHDSRPTQYDDDTLRAAGVLAESVTVHHLVEERPDRRSATHHHL</sequence>
<keyword evidence="2" id="KW-0472">Membrane</keyword>
<dbReference type="InterPro" id="IPR010290">
    <property type="entry name" value="TM_effector"/>
</dbReference>
<dbReference type="RefSeq" id="WP_375163646.1">
    <property type="nucleotide sequence ID" value="NZ_BAAAQY010000012.1"/>
</dbReference>
<evidence type="ECO:0000313" key="5">
    <source>
        <dbReference type="Proteomes" id="UP001500929"/>
    </source>
</evidence>
<accession>A0ABN3E366</accession>
<keyword evidence="1" id="KW-0813">Transport</keyword>
<keyword evidence="2" id="KW-1003">Cell membrane</keyword>